<keyword evidence="5 8" id="KW-0863">Zinc-finger</keyword>
<evidence type="ECO:0000256" key="6">
    <source>
        <dbReference type="ARBA" id="ARBA00022786"/>
    </source>
</evidence>
<feature type="domain" description="RING-type" evidence="9">
    <location>
        <begin position="146"/>
        <end position="187"/>
    </location>
</feature>
<evidence type="ECO:0000313" key="12">
    <source>
        <dbReference type="Proteomes" id="UP000215914"/>
    </source>
</evidence>
<dbReference type="SUPFAM" id="SSF57850">
    <property type="entry name" value="RING/U-box"/>
    <property type="match status" value="1"/>
</dbReference>
<evidence type="ECO:0000256" key="1">
    <source>
        <dbReference type="ARBA" id="ARBA00000900"/>
    </source>
</evidence>
<evidence type="ECO:0000259" key="9">
    <source>
        <dbReference type="PROSITE" id="PS50089"/>
    </source>
</evidence>
<evidence type="ECO:0000256" key="2">
    <source>
        <dbReference type="ARBA" id="ARBA00012483"/>
    </source>
</evidence>
<reference evidence="10" key="3">
    <citation type="submission" date="2020-06" db="EMBL/GenBank/DDBJ databases">
        <title>Helianthus annuus Genome sequencing and assembly Release 2.</title>
        <authorList>
            <person name="Gouzy J."/>
            <person name="Langlade N."/>
            <person name="Munos S."/>
        </authorList>
    </citation>
    <scope>NUCLEOTIDE SEQUENCE</scope>
    <source>
        <tissue evidence="10">Leaves</tissue>
    </source>
</reference>
<dbReference type="Proteomes" id="UP000215914">
    <property type="component" value="Chromosome 13"/>
</dbReference>
<dbReference type="EMBL" id="CM007902">
    <property type="protein sequence ID" value="OTG00536.1"/>
    <property type="molecule type" value="Genomic_DNA"/>
</dbReference>
<dbReference type="SMART" id="SM00184">
    <property type="entry name" value="RING"/>
    <property type="match status" value="1"/>
</dbReference>
<dbReference type="Gramene" id="mRNA:HanXRQr2_Chr13g0574121">
    <property type="protein sequence ID" value="CDS:HanXRQr2_Chr13g0574121.1"/>
    <property type="gene ID" value="HanXRQr2_Chr13g0574121"/>
</dbReference>
<evidence type="ECO:0000256" key="8">
    <source>
        <dbReference type="PROSITE-ProRule" id="PRU00175"/>
    </source>
</evidence>
<gene>
    <name evidence="11" type="ORF">HannXRQ_Chr13g0392121</name>
    <name evidence="10" type="ORF">HanXRQr2_Chr13g0574121</name>
</gene>
<proteinExistence type="predicted"/>
<dbReference type="InParanoid" id="A0A251SQG5"/>
<dbReference type="AlphaFoldDB" id="A0A251SQG5"/>
<evidence type="ECO:0000313" key="10">
    <source>
        <dbReference type="EMBL" id="KAF5772207.1"/>
    </source>
</evidence>
<keyword evidence="12" id="KW-1185">Reference proteome</keyword>
<reference evidence="11" key="2">
    <citation type="submission" date="2017-02" db="EMBL/GenBank/DDBJ databases">
        <title>Sunflower complete genome.</title>
        <authorList>
            <person name="Langlade N."/>
            <person name="Munos S."/>
        </authorList>
    </citation>
    <scope>NUCLEOTIDE SEQUENCE [LARGE SCALE GENOMIC DNA]</scope>
    <source>
        <tissue evidence="11">Leaves</tissue>
    </source>
</reference>
<organism evidence="11 12">
    <name type="scientific">Helianthus annuus</name>
    <name type="common">Common sunflower</name>
    <dbReference type="NCBI Taxonomy" id="4232"/>
    <lineage>
        <taxon>Eukaryota</taxon>
        <taxon>Viridiplantae</taxon>
        <taxon>Streptophyta</taxon>
        <taxon>Embryophyta</taxon>
        <taxon>Tracheophyta</taxon>
        <taxon>Spermatophyta</taxon>
        <taxon>Magnoliopsida</taxon>
        <taxon>eudicotyledons</taxon>
        <taxon>Gunneridae</taxon>
        <taxon>Pentapetalae</taxon>
        <taxon>asterids</taxon>
        <taxon>campanulids</taxon>
        <taxon>Asterales</taxon>
        <taxon>Asteraceae</taxon>
        <taxon>Asteroideae</taxon>
        <taxon>Heliantheae alliance</taxon>
        <taxon>Heliantheae</taxon>
        <taxon>Helianthus</taxon>
    </lineage>
</organism>
<dbReference type="Gene3D" id="3.30.40.10">
    <property type="entry name" value="Zinc/RING finger domain, C3HC4 (zinc finger)"/>
    <property type="match status" value="1"/>
</dbReference>
<dbReference type="GO" id="GO:0008270">
    <property type="term" value="F:zinc ion binding"/>
    <property type="evidence" value="ECO:0007669"/>
    <property type="project" value="UniProtKB-KW"/>
</dbReference>
<dbReference type="EMBL" id="MNCJ02000328">
    <property type="protein sequence ID" value="KAF5772207.1"/>
    <property type="molecule type" value="Genomic_DNA"/>
</dbReference>
<dbReference type="CDD" id="cd16469">
    <property type="entry name" value="RING-H2_RNF24-like"/>
    <property type="match status" value="1"/>
</dbReference>
<reference evidence="10 12" key="1">
    <citation type="journal article" date="2017" name="Nature">
        <title>The sunflower genome provides insights into oil metabolism, flowering and Asterid evolution.</title>
        <authorList>
            <person name="Badouin H."/>
            <person name="Gouzy J."/>
            <person name="Grassa C.J."/>
            <person name="Murat F."/>
            <person name="Staton S.E."/>
            <person name="Cottret L."/>
            <person name="Lelandais-Briere C."/>
            <person name="Owens G.L."/>
            <person name="Carrere S."/>
            <person name="Mayjonade B."/>
            <person name="Legrand L."/>
            <person name="Gill N."/>
            <person name="Kane N.C."/>
            <person name="Bowers J.E."/>
            <person name="Hubner S."/>
            <person name="Bellec A."/>
            <person name="Berard A."/>
            <person name="Berges H."/>
            <person name="Blanchet N."/>
            <person name="Boniface M.C."/>
            <person name="Brunel D."/>
            <person name="Catrice O."/>
            <person name="Chaidir N."/>
            <person name="Claudel C."/>
            <person name="Donnadieu C."/>
            <person name="Faraut T."/>
            <person name="Fievet G."/>
            <person name="Helmstetter N."/>
            <person name="King M."/>
            <person name="Knapp S.J."/>
            <person name="Lai Z."/>
            <person name="Le Paslier M.C."/>
            <person name="Lippi Y."/>
            <person name="Lorenzon L."/>
            <person name="Mandel J.R."/>
            <person name="Marage G."/>
            <person name="Marchand G."/>
            <person name="Marquand E."/>
            <person name="Bret-Mestries E."/>
            <person name="Morien E."/>
            <person name="Nambeesan S."/>
            <person name="Nguyen T."/>
            <person name="Pegot-Espagnet P."/>
            <person name="Pouilly N."/>
            <person name="Raftis F."/>
            <person name="Sallet E."/>
            <person name="Schiex T."/>
            <person name="Thomas J."/>
            <person name="Vandecasteele C."/>
            <person name="Vares D."/>
            <person name="Vear F."/>
            <person name="Vautrin S."/>
            <person name="Crespi M."/>
            <person name="Mangin B."/>
            <person name="Burke J.M."/>
            <person name="Salse J."/>
            <person name="Munos S."/>
            <person name="Vincourt P."/>
            <person name="Rieseberg L.H."/>
            <person name="Langlade N.B."/>
        </authorList>
    </citation>
    <scope>NUCLEOTIDE SEQUENCE [LARGE SCALE GENOMIC DNA]</scope>
    <source>
        <strain evidence="12">cv. SF193</strain>
        <tissue evidence="10">Leaves</tissue>
    </source>
</reference>
<dbReference type="Pfam" id="PF13639">
    <property type="entry name" value="zf-RING_2"/>
    <property type="match status" value="1"/>
</dbReference>
<dbReference type="EC" id="2.3.2.27" evidence="2"/>
<accession>A0A251SQG5</accession>
<keyword evidence="7" id="KW-0862">Zinc</keyword>
<evidence type="ECO:0000313" key="11">
    <source>
        <dbReference type="EMBL" id="OTG00536.1"/>
    </source>
</evidence>
<comment type="catalytic activity">
    <reaction evidence="1">
        <text>S-ubiquitinyl-[E2 ubiquitin-conjugating enzyme]-L-cysteine + [acceptor protein]-L-lysine = [E2 ubiquitin-conjugating enzyme]-L-cysteine + N(6)-ubiquitinyl-[acceptor protein]-L-lysine.</text>
        <dbReference type="EC" id="2.3.2.27"/>
    </reaction>
</comment>
<dbReference type="STRING" id="4232.A0A251SQG5"/>
<dbReference type="PANTHER" id="PTHR22937">
    <property type="entry name" value="E3 UBIQUITIN-PROTEIN LIGASE RNF165"/>
    <property type="match status" value="1"/>
</dbReference>
<protein>
    <recommendedName>
        <fullName evidence="2">RING-type E3 ubiquitin transferase</fullName>
        <ecNumber evidence="2">2.3.2.27</ecNumber>
    </recommendedName>
</protein>
<sequence>MDPQSVWAMDPYYYHQHLILQQQYYYYAYAVPAHYTTMMPIPVHYVDDVAILNTMLVNQEYPMHSYFQNQNYLPYPPPEETSFFNTYDSLTLDETLIMQEIEEEISALQGVLAAGTSDSGGLSEEEISEHLYVYTAQGGMTEADACSICLCEYEKNEKMGRLECGHRFHAECIRRWLLSKNVCPMCRSTALTV</sequence>
<dbReference type="PANTHER" id="PTHR22937:SF163">
    <property type="entry name" value="RING-TYPE E3 UBIQUITIN TRANSFERASE"/>
    <property type="match status" value="1"/>
</dbReference>
<dbReference type="GO" id="GO:0061630">
    <property type="term" value="F:ubiquitin protein ligase activity"/>
    <property type="evidence" value="ECO:0000318"/>
    <property type="project" value="GO_Central"/>
</dbReference>
<keyword evidence="6" id="KW-0833">Ubl conjugation pathway</keyword>
<dbReference type="InterPro" id="IPR045191">
    <property type="entry name" value="MBR1/2-like"/>
</dbReference>
<evidence type="ECO:0000256" key="3">
    <source>
        <dbReference type="ARBA" id="ARBA00022679"/>
    </source>
</evidence>
<dbReference type="InterPro" id="IPR013083">
    <property type="entry name" value="Znf_RING/FYVE/PHD"/>
</dbReference>
<evidence type="ECO:0000256" key="5">
    <source>
        <dbReference type="ARBA" id="ARBA00022771"/>
    </source>
</evidence>
<evidence type="ECO:0000256" key="4">
    <source>
        <dbReference type="ARBA" id="ARBA00022723"/>
    </source>
</evidence>
<keyword evidence="4" id="KW-0479">Metal-binding</keyword>
<dbReference type="InterPro" id="IPR001841">
    <property type="entry name" value="Znf_RING"/>
</dbReference>
<dbReference type="OMA" id="QHAIPRN"/>
<dbReference type="PROSITE" id="PS50089">
    <property type="entry name" value="ZF_RING_2"/>
    <property type="match status" value="1"/>
</dbReference>
<evidence type="ECO:0000256" key="7">
    <source>
        <dbReference type="ARBA" id="ARBA00022833"/>
    </source>
</evidence>
<keyword evidence="3" id="KW-0808">Transferase</keyword>
<name>A0A251SQG5_HELAN</name>